<name>A0AAV0KZQ4_9ROSI</name>
<keyword evidence="2" id="KW-1185">Reference proteome</keyword>
<dbReference type="EMBL" id="CAMGYJ010000006">
    <property type="protein sequence ID" value="CAI0427715.1"/>
    <property type="molecule type" value="Genomic_DNA"/>
</dbReference>
<sequence length="41" mass="4776">MIPGCEEETEVESLFEKSIDHILKLKSRVQLLRDMLKQCGK</sequence>
<protein>
    <submittedName>
        <fullName evidence="1">Uncharacterized protein</fullName>
    </submittedName>
</protein>
<evidence type="ECO:0000313" key="1">
    <source>
        <dbReference type="EMBL" id="CAI0427715.1"/>
    </source>
</evidence>
<proteinExistence type="predicted"/>
<evidence type="ECO:0000313" key="2">
    <source>
        <dbReference type="Proteomes" id="UP001154282"/>
    </source>
</evidence>
<organism evidence="1 2">
    <name type="scientific">Linum tenue</name>
    <dbReference type="NCBI Taxonomy" id="586396"/>
    <lineage>
        <taxon>Eukaryota</taxon>
        <taxon>Viridiplantae</taxon>
        <taxon>Streptophyta</taxon>
        <taxon>Embryophyta</taxon>
        <taxon>Tracheophyta</taxon>
        <taxon>Spermatophyta</taxon>
        <taxon>Magnoliopsida</taxon>
        <taxon>eudicotyledons</taxon>
        <taxon>Gunneridae</taxon>
        <taxon>Pentapetalae</taxon>
        <taxon>rosids</taxon>
        <taxon>fabids</taxon>
        <taxon>Malpighiales</taxon>
        <taxon>Linaceae</taxon>
        <taxon>Linum</taxon>
    </lineage>
</organism>
<reference evidence="1" key="1">
    <citation type="submission" date="2022-08" db="EMBL/GenBank/DDBJ databases">
        <authorList>
            <person name="Gutierrez-Valencia J."/>
        </authorList>
    </citation>
    <scope>NUCLEOTIDE SEQUENCE</scope>
</reference>
<gene>
    <name evidence="1" type="ORF">LITE_LOCUS21314</name>
</gene>
<dbReference type="Proteomes" id="UP001154282">
    <property type="component" value="Unassembled WGS sequence"/>
</dbReference>
<comment type="caution">
    <text evidence="1">The sequence shown here is derived from an EMBL/GenBank/DDBJ whole genome shotgun (WGS) entry which is preliminary data.</text>
</comment>
<dbReference type="AlphaFoldDB" id="A0AAV0KZQ4"/>
<accession>A0AAV0KZQ4</accession>